<dbReference type="PANTHER" id="PTHR43696">
    <property type="entry name" value="COILED-COIL DOMAIN-CONTAINING PROTEIN 157"/>
    <property type="match status" value="1"/>
</dbReference>
<feature type="region of interest" description="Disordered" evidence="2">
    <location>
        <begin position="603"/>
        <end position="630"/>
    </location>
</feature>
<keyword evidence="4" id="KW-1185">Reference proteome</keyword>
<feature type="region of interest" description="Disordered" evidence="2">
    <location>
        <begin position="648"/>
        <end position="674"/>
    </location>
</feature>
<protein>
    <submittedName>
        <fullName evidence="3">Uncharacterized protein</fullName>
    </submittedName>
</protein>
<dbReference type="Proteomes" id="UP001347796">
    <property type="component" value="Unassembled WGS sequence"/>
</dbReference>
<feature type="region of interest" description="Disordered" evidence="2">
    <location>
        <begin position="161"/>
        <end position="193"/>
    </location>
</feature>
<dbReference type="EMBL" id="JAZGQO010000002">
    <property type="protein sequence ID" value="KAK6192725.1"/>
    <property type="molecule type" value="Genomic_DNA"/>
</dbReference>
<feature type="compositionally biased region" description="Basic and acidic residues" evidence="2">
    <location>
        <begin position="692"/>
        <end position="712"/>
    </location>
</feature>
<evidence type="ECO:0000313" key="4">
    <source>
        <dbReference type="Proteomes" id="UP001347796"/>
    </source>
</evidence>
<accession>A0AAN8Q6A5</accession>
<reference evidence="3 4" key="1">
    <citation type="submission" date="2024-01" db="EMBL/GenBank/DDBJ databases">
        <title>The genome of the rayed Mediterranean limpet Patella caerulea (Linnaeus, 1758).</title>
        <authorList>
            <person name="Anh-Thu Weber A."/>
            <person name="Halstead-Nussloch G."/>
        </authorList>
    </citation>
    <scope>NUCLEOTIDE SEQUENCE [LARGE SCALE GENOMIC DNA]</scope>
    <source>
        <strain evidence="3">AATW-2023a</strain>
        <tissue evidence="3">Whole specimen</tissue>
    </source>
</reference>
<feature type="coiled-coil region" evidence="1">
    <location>
        <begin position="133"/>
        <end position="160"/>
    </location>
</feature>
<evidence type="ECO:0000256" key="2">
    <source>
        <dbReference type="SAM" id="MobiDB-lite"/>
    </source>
</evidence>
<feature type="compositionally biased region" description="Polar residues" evidence="2">
    <location>
        <begin position="161"/>
        <end position="171"/>
    </location>
</feature>
<dbReference type="InterPro" id="IPR029681">
    <property type="entry name" value="CCDC157"/>
</dbReference>
<feature type="region of interest" description="Disordered" evidence="2">
    <location>
        <begin position="692"/>
        <end position="721"/>
    </location>
</feature>
<keyword evidence="1" id="KW-0175">Coiled coil</keyword>
<dbReference type="PANTHER" id="PTHR43696:SF9">
    <property type="entry name" value="COILED-COIL DOMAIN-CONTAINING PROTEIN 157"/>
    <property type="match status" value="1"/>
</dbReference>
<gene>
    <name evidence="3" type="ORF">SNE40_004149</name>
</gene>
<comment type="caution">
    <text evidence="3">The sequence shown here is derived from an EMBL/GenBank/DDBJ whole genome shotgun (WGS) entry which is preliminary data.</text>
</comment>
<feature type="coiled-coil region" evidence="1">
    <location>
        <begin position="295"/>
        <end position="588"/>
    </location>
</feature>
<sequence length="796" mass="91282">MAYLLGGKACMDSLRNDVQDVHWSVSDIVSRTGLLEFPSWKFPDKMSCDLDMDDLMEMYDYSDGEEENQVAHIALYELVIDRLVYLVQAMTKYTEQLMSVIKPGGENSTGTSSSVGLVVKKYCGRLIHLHTLIQHIQSENKTKTRKITDLEKNIQKLNSEVHQNGYLSPKQNNLSNSNMDDSSSSNLSASSPNMDISRDACNKSSQTIETAFVACESCDVVQKNLRETGDIVIHVCTTQGLPSSLKKFRPQVAGYDWLSANDIMRWTHEQNKDLSRINKYMDQIVTEVKPLKAEVTAFEKETKQMEHKVRKIENELKLEKDTQIAIKRQYEIKLQEKESTFTEKMASVNRQKDEITRARKDLERELEKSRVELRQQQSELETLETTQKDLEKELRKTKVDQEEINRLEDKVKLMKTELNQVTDKLESQTKDYNLELSKNKMAQKRNDNLQAKQASLLERVNELDRENEELKDQMNELEEEKEKITEKLEQLEDEKTQLQQQVDENKAEHDRLAKEKDDLEKTMEETRHIIQQMEKQVNEAKEREKLLVEYPDLNGPVNPDYKGTGNLVKDMENQVKANLIRIQILENQSEGLQNSICKFVSNQGHSPVRSCSKSSSQSSVPSNTTMMGGPKQLWKVDEMDNIQEEDNNTSYRLSNQNNSNSNDISPRKSKPRVKPNIFTMNFDTSSTKTKDEFVVTKTTRPESGKRVKERPLSSKGSVMTPVNKTSIGAYLQMKKGGHLGSAGTGRPPSGKVSNSSNHGNKTDNSDYSPTMFVCNQCDKMYDRERDLEIHRSYCTP</sequence>
<feature type="region of interest" description="Disordered" evidence="2">
    <location>
        <begin position="735"/>
        <end position="768"/>
    </location>
</feature>
<evidence type="ECO:0000256" key="1">
    <source>
        <dbReference type="SAM" id="Coils"/>
    </source>
</evidence>
<feature type="compositionally biased region" description="Low complexity" evidence="2">
    <location>
        <begin position="172"/>
        <end position="193"/>
    </location>
</feature>
<evidence type="ECO:0000313" key="3">
    <source>
        <dbReference type="EMBL" id="KAK6192725.1"/>
    </source>
</evidence>
<name>A0AAN8Q6A5_PATCE</name>
<organism evidence="3 4">
    <name type="scientific">Patella caerulea</name>
    <name type="common">Rayed Mediterranean limpet</name>
    <dbReference type="NCBI Taxonomy" id="87958"/>
    <lineage>
        <taxon>Eukaryota</taxon>
        <taxon>Metazoa</taxon>
        <taxon>Spiralia</taxon>
        <taxon>Lophotrochozoa</taxon>
        <taxon>Mollusca</taxon>
        <taxon>Gastropoda</taxon>
        <taxon>Patellogastropoda</taxon>
        <taxon>Patelloidea</taxon>
        <taxon>Patellidae</taxon>
        <taxon>Patella</taxon>
    </lineage>
</organism>
<feature type="compositionally biased region" description="Low complexity" evidence="2">
    <location>
        <begin position="606"/>
        <end position="622"/>
    </location>
</feature>
<proteinExistence type="predicted"/>
<dbReference type="AlphaFoldDB" id="A0AAN8Q6A5"/>